<evidence type="ECO:0008006" key="3">
    <source>
        <dbReference type="Google" id="ProtNLM"/>
    </source>
</evidence>
<dbReference type="Proteomes" id="UP000050523">
    <property type="component" value="Unassembled WGS sequence"/>
</dbReference>
<sequence>MCSHYEAPSPHKVAEAFGVAPFEQGRLDLWPGYIGPFLRRSDERAEDHDSQAPTEGLTCSGLQSKTAVLAISVELLERHISQL</sequence>
<proteinExistence type="predicted"/>
<dbReference type="AlphaFoldDB" id="A0AA40P1N9"/>
<name>A0AA40P1N9_9PSED</name>
<reference evidence="1 2" key="1">
    <citation type="submission" date="2015-09" db="EMBL/GenBank/DDBJ databases">
        <title>Genome announcement of multiple Pseudomonas syringae strains.</title>
        <authorList>
            <person name="Thakur S."/>
            <person name="Wang P.W."/>
            <person name="Gong Y."/>
            <person name="Weir B.S."/>
            <person name="Guttman D.S."/>
        </authorList>
    </citation>
    <scope>NUCLEOTIDE SEQUENCE [LARGE SCALE GENOMIC DNA]</scope>
    <source>
        <strain evidence="1 2">ICMP9151</strain>
    </source>
</reference>
<dbReference type="EMBL" id="LJRO01000362">
    <property type="protein sequence ID" value="KPY95023.1"/>
    <property type="molecule type" value="Genomic_DNA"/>
</dbReference>
<gene>
    <name evidence="1" type="ORF">ALO43_05168</name>
</gene>
<accession>A0AA40P1N9</accession>
<comment type="caution">
    <text evidence="1">The sequence shown here is derived from an EMBL/GenBank/DDBJ whole genome shotgun (WGS) entry which is preliminary data.</text>
</comment>
<evidence type="ECO:0000313" key="2">
    <source>
        <dbReference type="Proteomes" id="UP000050523"/>
    </source>
</evidence>
<evidence type="ECO:0000313" key="1">
    <source>
        <dbReference type="EMBL" id="KPY95023.1"/>
    </source>
</evidence>
<organism evidence="1 2">
    <name type="scientific">Pseudomonas tremae</name>
    <dbReference type="NCBI Taxonomy" id="200454"/>
    <lineage>
        <taxon>Bacteria</taxon>
        <taxon>Pseudomonadati</taxon>
        <taxon>Pseudomonadota</taxon>
        <taxon>Gammaproteobacteria</taxon>
        <taxon>Pseudomonadales</taxon>
        <taxon>Pseudomonadaceae</taxon>
        <taxon>Pseudomonas</taxon>
    </lineage>
</organism>
<protein>
    <recommendedName>
        <fullName evidence="3">DUF159 family protein</fullName>
    </recommendedName>
</protein>